<dbReference type="Gene3D" id="3.30.1140.40">
    <property type="entry name" value="Tctex-1"/>
    <property type="match status" value="1"/>
</dbReference>
<protein>
    <submittedName>
        <fullName evidence="2">Uncharacterized protein</fullName>
    </submittedName>
</protein>
<dbReference type="EMBL" id="CAJHNH020002188">
    <property type="protein sequence ID" value="CAG5125850.1"/>
    <property type="molecule type" value="Genomic_DNA"/>
</dbReference>
<comment type="similarity">
    <text evidence="1">Belongs to the dynein light chain Tctex-type family.</text>
</comment>
<evidence type="ECO:0000313" key="3">
    <source>
        <dbReference type="Proteomes" id="UP000678393"/>
    </source>
</evidence>
<gene>
    <name evidence="2" type="ORF">CUNI_LOCUS11408</name>
</gene>
<evidence type="ECO:0000313" key="2">
    <source>
        <dbReference type="EMBL" id="CAG5125850.1"/>
    </source>
</evidence>
<accession>A0A8S3ZDL5</accession>
<evidence type="ECO:0000256" key="1">
    <source>
        <dbReference type="ARBA" id="ARBA00005361"/>
    </source>
</evidence>
<dbReference type="Pfam" id="PF03645">
    <property type="entry name" value="Tctex-1"/>
    <property type="match status" value="1"/>
</dbReference>
<dbReference type="InterPro" id="IPR005334">
    <property type="entry name" value="Tctex-1-like"/>
</dbReference>
<dbReference type="InterPro" id="IPR038586">
    <property type="entry name" value="Tctex-1-like_sf"/>
</dbReference>
<dbReference type="OrthoDB" id="10248487at2759"/>
<feature type="non-terminal residue" evidence="2">
    <location>
        <position position="1"/>
    </location>
</feature>
<sequence length="63" mass="7589">VKKKYEWPRYRYVCHVTMFQLNKQGVIVADRSLKFAETDNYAVCLFQKKDSVLIMTFYGIFQE</sequence>
<dbReference type="AlphaFoldDB" id="A0A8S3ZDL5"/>
<keyword evidence="3" id="KW-1185">Reference proteome</keyword>
<name>A0A8S3ZDL5_9EUPU</name>
<proteinExistence type="inferred from homology"/>
<organism evidence="2 3">
    <name type="scientific">Candidula unifasciata</name>
    <dbReference type="NCBI Taxonomy" id="100452"/>
    <lineage>
        <taxon>Eukaryota</taxon>
        <taxon>Metazoa</taxon>
        <taxon>Spiralia</taxon>
        <taxon>Lophotrochozoa</taxon>
        <taxon>Mollusca</taxon>
        <taxon>Gastropoda</taxon>
        <taxon>Heterobranchia</taxon>
        <taxon>Euthyneura</taxon>
        <taxon>Panpulmonata</taxon>
        <taxon>Eupulmonata</taxon>
        <taxon>Stylommatophora</taxon>
        <taxon>Helicina</taxon>
        <taxon>Helicoidea</taxon>
        <taxon>Geomitridae</taxon>
        <taxon>Candidula</taxon>
    </lineage>
</organism>
<dbReference type="Proteomes" id="UP000678393">
    <property type="component" value="Unassembled WGS sequence"/>
</dbReference>
<reference evidence="2" key="1">
    <citation type="submission" date="2021-04" db="EMBL/GenBank/DDBJ databases">
        <authorList>
            <consortium name="Molecular Ecology Group"/>
        </authorList>
    </citation>
    <scope>NUCLEOTIDE SEQUENCE</scope>
</reference>
<comment type="caution">
    <text evidence="2">The sequence shown here is derived from an EMBL/GenBank/DDBJ whole genome shotgun (WGS) entry which is preliminary data.</text>
</comment>